<dbReference type="InterPro" id="IPR051834">
    <property type="entry name" value="RING_finger_E3_ligase"/>
</dbReference>
<dbReference type="Proteomes" id="UP000676336">
    <property type="component" value="Unassembled WGS sequence"/>
</dbReference>
<evidence type="ECO:0000313" key="13">
    <source>
        <dbReference type="EMBL" id="CAF3862990.1"/>
    </source>
</evidence>
<dbReference type="SUPFAM" id="SSF57850">
    <property type="entry name" value="RING/U-box"/>
    <property type="match status" value="1"/>
</dbReference>
<keyword evidence="3" id="KW-0862">Zinc</keyword>
<dbReference type="EMBL" id="CAJNOW010010245">
    <property type="protein sequence ID" value="CAF1578078.1"/>
    <property type="molecule type" value="Genomic_DNA"/>
</dbReference>
<evidence type="ECO:0000313" key="10">
    <source>
        <dbReference type="EMBL" id="CAF2070976.1"/>
    </source>
</evidence>
<evidence type="ECO:0000313" key="12">
    <source>
        <dbReference type="EMBL" id="CAF3849473.1"/>
    </source>
</evidence>
<gene>
    <name evidence="12" type="ORF">BYL167_LOCUS5775</name>
    <name evidence="6" type="ORF">CJN711_LOCUS29674</name>
    <name evidence="13" type="ORF">GIL414_LOCUS4598</name>
    <name evidence="7" type="ORF">KQP761_LOCUS19876</name>
    <name evidence="8" type="ORF">MBJ925_LOCUS4515</name>
    <name evidence="14" type="ORF">OVN521_LOCUS9713</name>
    <name evidence="11" type="ORF">SMN809_LOCUS3444</name>
    <name evidence="15" type="ORF">UXM345_LOCUS14855</name>
    <name evidence="9" type="ORF">WKI299_LOCUS1162</name>
    <name evidence="10" type="ORF">XDN619_LOCUS12548</name>
</gene>
<evidence type="ECO:0000256" key="1">
    <source>
        <dbReference type="ARBA" id="ARBA00022723"/>
    </source>
</evidence>
<reference evidence="10" key="1">
    <citation type="submission" date="2021-02" db="EMBL/GenBank/DDBJ databases">
        <authorList>
            <person name="Nowell W R."/>
        </authorList>
    </citation>
    <scope>NUCLEOTIDE SEQUENCE</scope>
</reference>
<evidence type="ECO:0000259" key="5">
    <source>
        <dbReference type="PROSITE" id="PS50089"/>
    </source>
</evidence>
<dbReference type="EMBL" id="CAJOBH010001348">
    <property type="protein sequence ID" value="CAF3849473.1"/>
    <property type="molecule type" value="Genomic_DNA"/>
</dbReference>
<evidence type="ECO:0000256" key="4">
    <source>
        <dbReference type="PROSITE-ProRule" id="PRU00175"/>
    </source>
</evidence>
<keyword evidence="1" id="KW-0479">Metal-binding</keyword>
<dbReference type="GO" id="GO:0008270">
    <property type="term" value="F:zinc ion binding"/>
    <property type="evidence" value="ECO:0007669"/>
    <property type="project" value="UniProtKB-KW"/>
</dbReference>
<dbReference type="PANTHER" id="PTHR45931">
    <property type="entry name" value="SI:CH211-59O9.10"/>
    <property type="match status" value="1"/>
</dbReference>
<dbReference type="EMBL" id="CAJNRG010004945">
    <property type="protein sequence ID" value="CAF2070976.1"/>
    <property type="molecule type" value="Genomic_DNA"/>
</dbReference>
<dbReference type="InterPro" id="IPR013083">
    <property type="entry name" value="Znf_RING/FYVE/PHD"/>
</dbReference>
<dbReference type="EMBL" id="CAJNRE010000838">
    <property type="protein sequence ID" value="CAF1932584.1"/>
    <property type="molecule type" value="Genomic_DNA"/>
</dbReference>
<evidence type="ECO:0000313" key="6">
    <source>
        <dbReference type="EMBL" id="CAF1540246.1"/>
    </source>
</evidence>
<dbReference type="PROSITE" id="PS50089">
    <property type="entry name" value="ZF_RING_2"/>
    <property type="match status" value="1"/>
</dbReference>
<dbReference type="Proteomes" id="UP000681967">
    <property type="component" value="Unassembled WGS sequence"/>
</dbReference>
<dbReference type="OrthoDB" id="8062037at2759"/>
<dbReference type="Gene3D" id="3.30.40.10">
    <property type="entry name" value="Zinc/RING finger domain, C3HC4 (zinc finger)"/>
    <property type="match status" value="1"/>
</dbReference>
<evidence type="ECO:0000313" key="7">
    <source>
        <dbReference type="EMBL" id="CAF1578078.1"/>
    </source>
</evidence>
<evidence type="ECO:0000313" key="15">
    <source>
        <dbReference type="EMBL" id="CAF3977640.1"/>
    </source>
</evidence>
<dbReference type="GO" id="GO:0061630">
    <property type="term" value="F:ubiquitin protein ligase activity"/>
    <property type="evidence" value="ECO:0007669"/>
    <property type="project" value="TreeGrafter"/>
</dbReference>
<dbReference type="Pfam" id="PF17123">
    <property type="entry name" value="zf-RING_11"/>
    <property type="match status" value="1"/>
</dbReference>
<dbReference type="AlphaFoldDB" id="A0A816RCE4"/>
<dbReference type="EMBL" id="CAJOBJ010001128">
    <property type="protein sequence ID" value="CAF3862990.1"/>
    <property type="molecule type" value="Genomic_DNA"/>
</dbReference>
<feature type="domain" description="RING-type" evidence="5">
    <location>
        <begin position="247"/>
        <end position="289"/>
    </location>
</feature>
<evidence type="ECO:0000313" key="11">
    <source>
        <dbReference type="EMBL" id="CAF3841072.1"/>
    </source>
</evidence>
<evidence type="ECO:0000313" key="14">
    <source>
        <dbReference type="EMBL" id="CAF3904893.1"/>
    </source>
</evidence>
<keyword evidence="2 4" id="KW-0863">Zinc-finger</keyword>
<dbReference type="EMBL" id="CAJOBG010001193">
    <property type="protein sequence ID" value="CAF3904893.1"/>
    <property type="molecule type" value="Genomic_DNA"/>
</dbReference>
<evidence type="ECO:0000313" key="8">
    <source>
        <dbReference type="EMBL" id="CAF1932584.1"/>
    </source>
</evidence>
<dbReference type="Proteomes" id="UP000663842">
    <property type="component" value="Unassembled WGS sequence"/>
</dbReference>
<evidence type="ECO:0000256" key="2">
    <source>
        <dbReference type="ARBA" id="ARBA00022771"/>
    </source>
</evidence>
<dbReference type="PANTHER" id="PTHR45931:SF3">
    <property type="entry name" value="RING ZINC FINGER-CONTAINING PROTEIN"/>
    <property type="match status" value="1"/>
</dbReference>
<keyword evidence="16" id="KW-1185">Reference proteome</keyword>
<dbReference type="InterPro" id="IPR001841">
    <property type="entry name" value="Znf_RING"/>
</dbReference>
<dbReference type="Proteomes" id="UP000663856">
    <property type="component" value="Unassembled WGS sequence"/>
</dbReference>
<dbReference type="Proteomes" id="UP000663834">
    <property type="component" value="Unassembled WGS sequence"/>
</dbReference>
<dbReference type="GO" id="GO:0006511">
    <property type="term" value="P:ubiquitin-dependent protein catabolic process"/>
    <property type="evidence" value="ECO:0007669"/>
    <property type="project" value="TreeGrafter"/>
</dbReference>
<evidence type="ECO:0000256" key="3">
    <source>
        <dbReference type="ARBA" id="ARBA00022833"/>
    </source>
</evidence>
<dbReference type="SMART" id="SM00184">
    <property type="entry name" value="RING"/>
    <property type="match status" value="1"/>
</dbReference>
<evidence type="ECO:0000313" key="9">
    <source>
        <dbReference type="EMBL" id="CAF1934472.1"/>
    </source>
</evidence>
<protein>
    <recommendedName>
        <fullName evidence="5">RING-type domain-containing protein</fullName>
    </recommendedName>
</protein>
<evidence type="ECO:0000313" key="16">
    <source>
        <dbReference type="Proteomes" id="UP000663866"/>
    </source>
</evidence>
<dbReference type="EMBL" id="CAJOBI010000717">
    <property type="protein sequence ID" value="CAF3841072.1"/>
    <property type="molecule type" value="Genomic_DNA"/>
</dbReference>
<evidence type="ECO:0000313" key="17">
    <source>
        <dbReference type="Proteomes" id="UP000663887"/>
    </source>
</evidence>
<name>A0A816RCE4_9BILA</name>
<accession>A0A816RCE4</accession>
<dbReference type="EMBL" id="CAJNOV010014078">
    <property type="protein sequence ID" value="CAF1540246.1"/>
    <property type="molecule type" value="Genomic_DNA"/>
</dbReference>
<dbReference type="Proteomes" id="UP000681720">
    <property type="component" value="Unassembled WGS sequence"/>
</dbReference>
<dbReference type="Proteomes" id="UP000663866">
    <property type="component" value="Unassembled WGS sequence"/>
</dbReference>
<comment type="caution">
    <text evidence="10">The sequence shown here is derived from an EMBL/GenBank/DDBJ whole genome shotgun (WGS) entry which is preliminary data.</text>
</comment>
<organism evidence="10 17">
    <name type="scientific">Rotaria magnacalcarata</name>
    <dbReference type="NCBI Taxonomy" id="392030"/>
    <lineage>
        <taxon>Eukaryota</taxon>
        <taxon>Metazoa</taxon>
        <taxon>Spiralia</taxon>
        <taxon>Gnathifera</taxon>
        <taxon>Rotifera</taxon>
        <taxon>Eurotatoria</taxon>
        <taxon>Bdelloidea</taxon>
        <taxon>Philodinida</taxon>
        <taxon>Philodinidae</taxon>
        <taxon>Rotaria</taxon>
    </lineage>
</organism>
<dbReference type="Proteomes" id="UP000663855">
    <property type="component" value="Unassembled WGS sequence"/>
</dbReference>
<dbReference type="Proteomes" id="UP000663887">
    <property type="component" value="Unassembled WGS sequence"/>
</dbReference>
<proteinExistence type="predicted"/>
<dbReference type="Proteomes" id="UP000663824">
    <property type="component" value="Unassembled WGS sequence"/>
</dbReference>
<dbReference type="EMBL" id="CAJOBF010001719">
    <property type="protein sequence ID" value="CAF3977640.1"/>
    <property type="molecule type" value="Genomic_DNA"/>
</dbReference>
<sequence>MVHPASIKQDVNSCSNQSNSNRSDLGNYIVVSSTPPIEYSCSEQNLFEEENSSDDNDNNFEYFYDDSNGDVYIRNRLTQKQFNLANFYEQEPYQRSKRCHRKKRARSQIKTKHAKSIKIKSRNKKFYASCRFDKIDLCDSQLHYYECSYSSDTDFESIIYGSLCYDNVVNYRFQDYTINEYNIQNQSQLNDDLITVLLEMQNRDLSSNDYEILLRLDERIQRRTIGKNILDTFSTIDVNVTHLNELCTICMETFILGQQMKSLPCTHRFHLDCIETYLEKFSIQCPLDNLPLI</sequence>
<dbReference type="GO" id="GO:0005634">
    <property type="term" value="C:nucleus"/>
    <property type="evidence" value="ECO:0007669"/>
    <property type="project" value="TreeGrafter"/>
</dbReference>
<dbReference type="EMBL" id="CAJNRF010000064">
    <property type="protein sequence ID" value="CAF1934472.1"/>
    <property type="molecule type" value="Genomic_DNA"/>
</dbReference>